<keyword evidence="2" id="KW-1185">Reference proteome</keyword>
<proteinExistence type="predicted"/>
<dbReference type="EMBL" id="KB644415">
    <property type="protein sequence ID" value="EPS33547.1"/>
    <property type="molecule type" value="Genomic_DNA"/>
</dbReference>
<dbReference type="Proteomes" id="UP000019376">
    <property type="component" value="Unassembled WGS sequence"/>
</dbReference>
<sequence>MAVAFHGSGVDVQLKSEIGATFNHESPARYLLLS</sequence>
<dbReference type="HOGENOM" id="CLU_3377307_0_0_1"/>
<organism evidence="1 2">
    <name type="scientific">Penicillium oxalicum (strain 114-2 / CGMCC 5302)</name>
    <name type="common">Penicillium decumbens</name>
    <dbReference type="NCBI Taxonomy" id="933388"/>
    <lineage>
        <taxon>Eukaryota</taxon>
        <taxon>Fungi</taxon>
        <taxon>Dikarya</taxon>
        <taxon>Ascomycota</taxon>
        <taxon>Pezizomycotina</taxon>
        <taxon>Eurotiomycetes</taxon>
        <taxon>Eurotiomycetidae</taxon>
        <taxon>Eurotiales</taxon>
        <taxon>Aspergillaceae</taxon>
        <taxon>Penicillium</taxon>
    </lineage>
</organism>
<evidence type="ECO:0000313" key="1">
    <source>
        <dbReference type="EMBL" id="EPS33547.1"/>
    </source>
</evidence>
<evidence type="ECO:0000313" key="2">
    <source>
        <dbReference type="Proteomes" id="UP000019376"/>
    </source>
</evidence>
<protein>
    <submittedName>
        <fullName evidence="1">Uncharacterized protein</fullName>
    </submittedName>
</protein>
<gene>
    <name evidence="1" type="ORF">PDE_08509</name>
</gene>
<name>S8BEQ3_PENO1</name>
<reference evidence="1 2" key="1">
    <citation type="journal article" date="2013" name="PLoS ONE">
        <title>Genomic and secretomic analyses reveal unique features of the lignocellulolytic enzyme system of Penicillium decumbens.</title>
        <authorList>
            <person name="Liu G."/>
            <person name="Zhang L."/>
            <person name="Wei X."/>
            <person name="Zou G."/>
            <person name="Qin Y."/>
            <person name="Ma L."/>
            <person name="Li J."/>
            <person name="Zheng H."/>
            <person name="Wang S."/>
            <person name="Wang C."/>
            <person name="Xun L."/>
            <person name="Zhao G.-P."/>
            <person name="Zhou Z."/>
            <person name="Qu Y."/>
        </authorList>
    </citation>
    <scope>NUCLEOTIDE SEQUENCE [LARGE SCALE GENOMIC DNA]</scope>
    <source>
        <strain evidence="2">114-2 / CGMCC 5302</strain>
    </source>
</reference>
<accession>S8BEQ3</accession>
<dbReference type="AlphaFoldDB" id="S8BEQ3"/>